<keyword evidence="2" id="KW-1185">Reference proteome</keyword>
<dbReference type="EMBL" id="OCNF01000024">
    <property type="protein sequence ID" value="SOD70255.1"/>
    <property type="molecule type" value="Genomic_DNA"/>
</dbReference>
<sequence length="317" mass="37037">MQNNEKLTFTELAILAMEMVNRPITPSELWEFVLQNQLHHRLKTFDEATQNFIGKTPKDSFQSNIYTNTEYFELIPNTKPKQYILKQTLFRQPEIPKSSKKAAFHERDLHTVLSYFLHKSAYFQAYAKTIFHEESTKTQKGADKWLYPDMVAAHFEYASYQKGNVLNFIKKFDILPIKLFSFELKKELDYGNFKEAFFQAVSNSSWANEGYLVACDIKQDNQFIESLQKLSQSFGIGIIHLNLNDITQSKIVSPAQFKDKMDYSVVHELANKNPNFAQFLKTITDFEPQNPSRFTAEFDKILSENELQDYLQKHGMI</sequence>
<evidence type="ECO:0000313" key="2">
    <source>
        <dbReference type="Proteomes" id="UP000219669"/>
    </source>
</evidence>
<protein>
    <recommendedName>
        <fullName evidence="3">HTH HARE-type domain-containing protein</fullName>
    </recommendedName>
</protein>
<dbReference type="RefSeq" id="WP_097114997.1">
    <property type="nucleotide sequence ID" value="NZ_CP083931.1"/>
</dbReference>
<reference evidence="1 2" key="1">
    <citation type="submission" date="2017-09" db="EMBL/GenBank/DDBJ databases">
        <authorList>
            <person name="Ehlers B."/>
            <person name="Leendertz F.H."/>
        </authorList>
    </citation>
    <scope>NUCLEOTIDE SEQUENCE [LARGE SCALE GENOMIC DNA]</scope>
    <source>
        <strain evidence="1 2">DSM 16848</strain>
    </source>
</reference>
<gene>
    <name evidence="1" type="ORF">SAMN02746062_02043</name>
</gene>
<dbReference type="Proteomes" id="UP000219669">
    <property type="component" value="Unassembled WGS sequence"/>
</dbReference>
<evidence type="ECO:0000313" key="1">
    <source>
        <dbReference type="EMBL" id="SOD70255.1"/>
    </source>
</evidence>
<evidence type="ECO:0008006" key="3">
    <source>
        <dbReference type="Google" id="ProtNLM"/>
    </source>
</evidence>
<accession>A0A286EH60</accession>
<dbReference type="AlphaFoldDB" id="A0A286EH60"/>
<organism evidence="1 2">
    <name type="scientific">Alysiella filiformis DSM 16848</name>
    <dbReference type="NCBI Taxonomy" id="1120981"/>
    <lineage>
        <taxon>Bacteria</taxon>
        <taxon>Pseudomonadati</taxon>
        <taxon>Pseudomonadota</taxon>
        <taxon>Betaproteobacteria</taxon>
        <taxon>Neisseriales</taxon>
        <taxon>Neisseriaceae</taxon>
        <taxon>Alysiella</taxon>
    </lineage>
</organism>
<dbReference type="OrthoDB" id="5289528at2"/>
<proteinExistence type="predicted"/>
<name>A0A286EH60_9NEIS</name>